<sequence>MASEQLIHVSSNLGHSPSLQQASTVPPAVLIPRDPNAMEVDVNAVNSGRNFPPLPSGVSFSYFLKFCHARTLCHKCLKPYDLTHKTADGRSTGCPNPPPTTTREIEVFMQKYQSKPQPSVATVASINHSGFHRNHSAPTRGFHRVASGF</sequence>
<feature type="region of interest" description="Disordered" evidence="1">
    <location>
        <begin position="1"/>
        <end position="22"/>
    </location>
</feature>
<evidence type="ECO:0000313" key="3">
    <source>
        <dbReference type="Proteomes" id="UP000001072"/>
    </source>
</evidence>
<dbReference type="KEGG" id="mlr:MELLADRAFT_108990"/>
<dbReference type="Proteomes" id="UP000001072">
    <property type="component" value="Unassembled WGS sequence"/>
</dbReference>
<name>F4RUZ2_MELLP</name>
<gene>
    <name evidence="2" type="ORF">MELLADRAFT_108990</name>
</gene>
<dbReference type="VEuPathDB" id="FungiDB:MELLADRAFT_108990"/>
<dbReference type="AlphaFoldDB" id="F4RUZ2"/>
<feature type="compositionally biased region" description="Polar residues" evidence="1">
    <location>
        <begin position="8"/>
        <end position="22"/>
    </location>
</feature>
<organism evidence="3">
    <name type="scientific">Melampsora larici-populina (strain 98AG31 / pathotype 3-4-7)</name>
    <name type="common">Poplar leaf rust fungus</name>
    <dbReference type="NCBI Taxonomy" id="747676"/>
    <lineage>
        <taxon>Eukaryota</taxon>
        <taxon>Fungi</taxon>
        <taxon>Dikarya</taxon>
        <taxon>Basidiomycota</taxon>
        <taxon>Pucciniomycotina</taxon>
        <taxon>Pucciniomycetes</taxon>
        <taxon>Pucciniales</taxon>
        <taxon>Melampsoraceae</taxon>
        <taxon>Melampsora</taxon>
    </lineage>
</organism>
<accession>F4RUZ2</accession>
<reference evidence="3" key="1">
    <citation type="journal article" date="2011" name="Proc. Natl. Acad. Sci. U.S.A.">
        <title>Obligate biotrophy features unraveled by the genomic analysis of rust fungi.</title>
        <authorList>
            <person name="Duplessis S."/>
            <person name="Cuomo C.A."/>
            <person name="Lin Y.-C."/>
            <person name="Aerts A."/>
            <person name="Tisserant E."/>
            <person name="Veneault-Fourrey C."/>
            <person name="Joly D.L."/>
            <person name="Hacquard S."/>
            <person name="Amselem J."/>
            <person name="Cantarel B.L."/>
            <person name="Chiu R."/>
            <person name="Coutinho P.M."/>
            <person name="Feau N."/>
            <person name="Field M."/>
            <person name="Frey P."/>
            <person name="Gelhaye E."/>
            <person name="Goldberg J."/>
            <person name="Grabherr M.G."/>
            <person name="Kodira C.D."/>
            <person name="Kohler A."/>
            <person name="Kuees U."/>
            <person name="Lindquist E.A."/>
            <person name="Lucas S.M."/>
            <person name="Mago R."/>
            <person name="Mauceli E."/>
            <person name="Morin E."/>
            <person name="Murat C."/>
            <person name="Pangilinan J.L."/>
            <person name="Park R."/>
            <person name="Pearson M."/>
            <person name="Quesneville H."/>
            <person name="Rouhier N."/>
            <person name="Sakthikumar S."/>
            <person name="Salamov A.A."/>
            <person name="Schmutz J."/>
            <person name="Selles B."/>
            <person name="Shapiro H."/>
            <person name="Tanguay P."/>
            <person name="Tuskan G.A."/>
            <person name="Henrissat B."/>
            <person name="Van de Peer Y."/>
            <person name="Rouze P."/>
            <person name="Ellis J.G."/>
            <person name="Dodds P.N."/>
            <person name="Schein J.E."/>
            <person name="Zhong S."/>
            <person name="Hamelin R.C."/>
            <person name="Grigoriev I.V."/>
            <person name="Szabo L.J."/>
            <person name="Martin F."/>
        </authorList>
    </citation>
    <scope>NUCLEOTIDE SEQUENCE [LARGE SCALE GENOMIC DNA]</scope>
    <source>
        <strain evidence="3">98AG31 / pathotype 3-4-7</strain>
    </source>
</reference>
<dbReference type="HOGENOM" id="CLU_069422_0_0_1"/>
<dbReference type="RefSeq" id="XP_007412893.1">
    <property type="nucleotide sequence ID" value="XM_007412831.1"/>
</dbReference>
<proteinExistence type="predicted"/>
<protein>
    <submittedName>
        <fullName evidence="2">Uncharacterized protein</fullName>
    </submittedName>
</protein>
<keyword evidence="3" id="KW-1185">Reference proteome</keyword>
<evidence type="ECO:0000256" key="1">
    <source>
        <dbReference type="SAM" id="MobiDB-lite"/>
    </source>
</evidence>
<evidence type="ECO:0000313" key="2">
    <source>
        <dbReference type="EMBL" id="EGG03779.1"/>
    </source>
</evidence>
<dbReference type="GeneID" id="18923623"/>
<dbReference type="InParanoid" id="F4RUZ2"/>
<dbReference type="EMBL" id="GL883122">
    <property type="protein sequence ID" value="EGG03779.1"/>
    <property type="molecule type" value="Genomic_DNA"/>
</dbReference>